<dbReference type="SMART" id="SM00982">
    <property type="entry name" value="TRCF"/>
    <property type="match status" value="1"/>
</dbReference>
<dbReference type="InterPro" id="IPR037235">
    <property type="entry name" value="TRCF-like_C_D7"/>
</dbReference>
<name>X0UBC8_9ZZZZ</name>
<dbReference type="InterPro" id="IPR005118">
    <property type="entry name" value="TRCF_C"/>
</dbReference>
<accession>X0UBC8</accession>
<dbReference type="SUPFAM" id="SSF143517">
    <property type="entry name" value="TRCF domain-like"/>
    <property type="match status" value="1"/>
</dbReference>
<dbReference type="Pfam" id="PF03461">
    <property type="entry name" value="TRCF"/>
    <property type="match status" value="1"/>
</dbReference>
<feature type="non-terminal residue" evidence="2">
    <location>
        <position position="1"/>
    </location>
</feature>
<evidence type="ECO:0000313" key="2">
    <source>
        <dbReference type="EMBL" id="GAF97667.1"/>
    </source>
</evidence>
<proteinExistence type="predicted"/>
<dbReference type="GO" id="GO:0006281">
    <property type="term" value="P:DNA repair"/>
    <property type="evidence" value="ECO:0007669"/>
    <property type="project" value="InterPro"/>
</dbReference>
<evidence type="ECO:0000259" key="1">
    <source>
        <dbReference type="SMART" id="SM00982"/>
    </source>
</evidence>
<dbReference type="Gene3D" id="3.90.1150.50">
    <property type="entry name" value="Transcription-repair-coupling factor, D7 domain"/>
    <property type="match status" value="1"/>
</dbReference>
<reference evidence="2" key="1">
    <citation type="journal article" date="2014" name="Front. Microbiol.">
        <title>High frequency of phylogenetically diverse reductive dehalogenase-homologous genes in deep subseafloor sedimentary metagenomes.</title>
        <authorList>
            <person name="Kawai M."/>
            <person name="Futagami T."/>
            <person name="Toyoda A."/>
            <person name="Takaki Y."/>
            <person name="Nishi S."/>
            <person name="Hori S."/>
            <person name="Arai W."/>
            <person name="Tsubouchi T."/>
            <person name="Morono Y."/>
            <person name="Uchiyama I."/>
            <person name="Ito T."/>
            <person name="Fujiyama A."/>
            <person name="Inagaki F."/>
            <person name="Takami H."/>
        </authorList>
    </citation>
    <scope>NUCLEOTIDE SEQUENCE</scope>
    <source>
        <strain evidence="2">Expedition CK06-06</strain>
    </source>
</reference>
<dbReference type="EMBL" id="BARS01014872">
    <property type="protein sequence ID" value="GAF97667.1"/>
    <property type="molecule type" value="Genomic_DNA"/>
</dbReference>
<dbReference type="AlphaFoldDB" id="X0UBC8"/>
<gene>
    <name evidence="2" type="ORF">S01H1_24708</name>
</gene>
<organism evidence="2">
    <name type="scientific">marine sediment metagenome</name>
    <dbReference type="NCBI Taxonomy" id="412755"/>
    <lineage>
        <taxon>unclassified sequences</taxon>
        <taxon>metagenomes</taxon>
        <taxon>ecological metagenomes</taxon>
    </lineage>
</organism>
<protein>
    <recommendedName>
        <fullName evidence="1">Transcription-repair-coupling factor C-terminal domain-containing protein</fullName>
    </recommendedName>
</protein>
<feature type="domain" description="Transcription-repair-coupling factor C-terminal" evidence="1">
    <location>
        <begin position="73"/>
        <end position="173"/>
    </location>
</feature>
<dbReference type="Gene3D" id="3.40.50.300">
    <property type="entry name" value="P-loop containing nucleotide triphosphate hydrolases"/>
    <property type="match status" value="1"/>
</dbReference>
<comment type="caution">
    <text evidence="2">The sequence shown here is derived from an EMBL/GenBank/DDBJ whole genome shotgun (WGS) entry which is preliminary data.</text>
</comment>
<dbReference type="InterPro" id="IPR027417">
    <property type="entry name" value="P-loop_NTPase"/>
</dbReference>
<sequence>YEATELGAGYGIAMKDLEIRGAGNLLGHRQSGHITAVGFNLYTRLLAEAVEERQARIAGKEKPTPRFPAPVIDLPLDAYIPEDYVSDVNARLELYRELAAPNAHEKLDELTHAYQDRFGAVPEEVENLFYAVRIKGLAARAAIESVTTEEGLITLRRFQGIPFDKEKLAPLTRDGITVGRTLIKIEYKKLGRAWKRVLEEVLGGLT</sequence>